<dbReference type="AlphaFoldDB" id="C4J2C9"/>
<reference evidence="2" key="1">
    <citation type="journal article" date="2009" name="PLoS Genet.">
        <title>Sequencing, mapping, and analysis of 27,455 maize full-length cDNAs.</title>
        <authorList>
            <person name="Soderlund C."/>
            <person name="Descour A."/>
            <person name="Kudrna D."/>
            <person name="Bomhoff M."/>
            <person name="Boyd L."/>
            <person name="Currie J."/>
            <person name="Angelova A."/>
            <person name="Collura K."/>
            <person name="Wissotski M."/>
            <person name="Ashley E."/>
            <person name="Morrow D."/>
            <person name="Fernandes J."/>
            <person name="Walbot V."/>
            <person name="Yu Y."/>
        </authorList>
    </citation>
    <scope>NUCLEOTIDE SEQUENCE</scope>
    <source>
        <strain evidence="2">B73</strain>
    </source>
</reference>
<protein>
    <submittedName>
        <fullName evidence="2">Uncharacterized protein</fullName>
    </submittedName>
</protein>
<dbReference type="EMBL" id="BT084976">
    <property type="protein sequence ID" value="ACR35329.1"/>
    <property type="molecule type" value="mRNA"/>
</dbReference>
<proteinExistence type="evidence at transcript level"/>
<name>C4J2C9_MAIZE</name>
<organism evidence="2">
    <name type="scientific">Zea mays</name>
    <name type="common">Maize</name>
    <dbReference type="NCBI Taxonomy" id="4577"/>
    <lineage>
        <taxon>Eukaryota</taxon>
        <taxon>Viridiplantae</taxon>
        <taxon>Streptophyta</taxon>
        <taxon>Embryophyta</taxon>
        <taxon>Tracheophyta</taxon>
        <taxon>Spermatophyta</taxon>
        <taxon>Magnoliopsida</taxon>
        <taxon>Liliopsida</taxon>
        <taxon>Poales</taxon>
        <taxon>Poaceae</taxon>
        <taxon>PACMAD clade</taxon>
        <taxon>Panicoideae</taxon>
        <taxon>Andropogonodae</taxon>
        <taxon>Andropogoneae</taxon>
        <taxon>Tripsacinae</taxon>
        <taxon>Zea</taxon>
    </lineage>
</organism>
<sequence>MMAPALLLPPVAVDEVDDDVPPAPSEAEAAADDELDLDDLVRLLRRHPPPTGTFRSAPPRVQYRRHVLQKWRGWESE</sequence>
<accession>C4J2C9</accession>
<evidence type="ECO:0000256" key="1">
    <source>
        <dbReference type="SAM" id="MobiDB-lite"/>
    </source>
</evidence>
<feature type="compositionally biased region" description="Low complexity" evidence="1">
    <location>
        <begin position="1"/>
        <end position="13"/>
    </location>
</feature>
<evidence type="ECO:0000313" key="2">
    <source>
        <dbReference type="EMBL" id="ACR35329.1"/>
    </source>
</evidence>
<feature type="region of interest" description="Disordered" evidence="1">
    <location>
        <begin position="1"/>
        <end position="33"/>
    </location>
</feature>
<reference evidence="2" key="2">
    <citation type="submission" date="2012-06" db="EMBL/GenBank/DDBJ databases">
        <authorList>
            <person name="Yu Y."/>
            <person name="Currie J."/>
            <person name="Lomeli R."/>
            <person name="Angelova A."/>
            <person name="Collura K."/>
            <person name="Wissotski M."/>
            <person name="Campos D."/>
            <person name="Kudrna D."/>
            <person name="Golser W."/>
            <person name="Ashely E."/>
            <person name="Descour A."/>
            <person name="Fernandes J."/>
            <person name="Soderlund C."/>
            <person name="Walbot V."/>
        </authorList>
    </citation>
    <scope>NUCLEOTIDE SEQUENCE</scope>
    <source>
        <strain evidence="2">B73</strain>
    </source>
</reference>